<dbReference type="GO" id="GO:0005524">
    <property type="term" value="F:ATP binding"/>
    <property type="evidence" value="ECO:0007669"/>
    <property type="project" value="UniProtKB-UniRule"/>
</dbReference>
<evidence type="ECO:0000256" key="1">
    <source>
        <dbReference type="ARBA" id="ARBA00023054"/>
    </source>
</evidence>
<proteinExistence type="inferred from homology"/>
<feature type="compositionally biased region" description="Basic and acidic residues" evidence="5">
    <location>
        <begin position="227"/>
        <end position="239"/>
    </location>
</feature>
<dbReference type="InterPro" id="IPR027640">
    <property type="entry name" value="Kinesin-like_fam"/>
</dbReference>
<feature type="binding site" evidence="3">
    <location>
        <begin position="90"/>
        <end position="97"/>
    </location>
    <ligand>
        <name>ATP</name>
        <dbReference type="ChEBI" id="CHEBI:30616"/>
    </ligand>
</feature>
<feature type="coiled-coil region" evidence="4">
    <location>
        <begin position="395"/>
        <end position="531"/>
    </location>
</feature>
<dbReference type="PANTHER" id="PTHR47968">
    <property type="entry name" value="CENTROMERE PROTEIN E"/>
    <property type="match status" value="1"/>
</dbReference>
<sequence>MDKEGDYESDNSRVNVFVRVRPVKGKEEKATRQAGDKSVRISVTKKSEKTFVYDRLFGEKDGQQAVYDVVGRPVIQDVLKGYNGCIMAYGQTGAGKTHSLLNMANGSAKGELNQPGLVPRIVTDLYIAMAADFMGMFTVSVAMCQIYNEQIDDLLKPKNTNLRLTMTNEKSWEVEGLSWYKCKTPEYLVSVISNGRKRLVYAETEMNKHSSRSHAVLMIKVQRHNRSDVVKKEQMEKESAQASDSEGEDCSSEAKKDVVLRGRQGILSIIDLAGSERVKKSKSSGIQFTEAKKINNSLLVLGQCVQALAFKKGHVPYRDSVLTKFLEPSLSGTARVNLLVCVAPERIHANESISTLEFAYRAMSVATSPTVNEMTVCTSPKELIADLASAASVVKLEQTEALQRITGEKMQMEEELQALKGEHEVVAKSNQANATELKDVKAKYADLSEKFSALEKDTVRITGEALFMKQDLKTEREKAASEAEAAHESSVRLTRENGQLKKQLADALATIERLQGDLATQQIQLKDHIERIQWIETSIGLHESGAAEIENKMQSMVDILNQTSTKIEGLEGALTEARAKAQVLGQRCNQDKLQWNDEKGILHALVSSMQKKIAQYEEEQRRSESQACCSAITEQILWTALTSAKEREIETERTNVKQGVEVSERRKAAHIDSLDEWLKCGIPVIKWGRNKRPYNRLVRVSSDGKFLEWVKMKKGSWLIHTEGVRRFALKDVTSINTSEAGKSADDILYTVQVGLPERVVRMDLASSKGFLWFETLKARGLNIR</sequence>
<dbReference type="PROSITE" id="PS50067">
    <property type="entry name" value="KINESIN_MOTOR_2"/>
    <property type="match status" value="1"/>
</dbReference>
<dbReference type="OrthoDB" id="3176171at2759"/>
<dbReference type="GO" id="GO:0008017">
    <property type="term" value="F:microtubule binding"/>
    <property type="evidence" value="ECO:0007669"/>
    <property type="project" value="InterPro"/>
</dbReference>
<dbReference type="SMART" id="SM00129">
    <property type="entry name" value="KISc"/>
    <property type="match status" value="1"/>
</dbReference>
<evidence type="ECO:0000256" key="3">
    <source>
        <dbReference type="PROSITE-ProRule" id="PRU00283"/>
    </source>
</evidence>
<dbReference type="GO" id="GO:0007018">
    <property type="term" value="P:microtubule-based movement"/>
    <property type="evidence" value="ECO:0007669"/>
    <property type="project" value="InterPro"/>
</dbReference>
<keyword evidence="3" id="KW-0547">Nucleotide-binding</keyword>
<comment type="similarity">
    <text evidence="3">Belongs to the TRAFAC class myosin-kinesin ATPase superfamily. Kinesin family.</text>
</comment>
<evidence type="ECO:0000256" key="4">
    <source>
        <dbReference type="SAM" id="Coils"/>
    </source>
</evidence>
<feature type="domain" description="Kinesin motor" evidence="6">
    <location>
        <begin position="13"/>
        <end position="365"/>
    </location>
</feature>
<dbReference type="Proteomes" id="UP000316726">
    <property type="component" value="Chromosome 7"/>
</dbReference>
<evidence type="ECO:0000313" key="7">
    <source>
        <dbReference type="EMBL" id="QDZ22302.1"/>
    </source>
</evidence>
<dbReference type="InterPro" id="IPR027417">
    <property type="entry name" value="P-loop_NTPase"/>
</dbReference>
<dbReference type="Pfam" id="PF00225">
    <property type="entry name" value="Kinesin"/>
    <property type="match status" value="1"/>
</dbReference>
<evidence type="ECO:0000256" key="2">
    <source>
        <dbReference type="ARBA" id="ARBA00023175"/>
    </source>
</evidence>
<dbReference type="Gene3D" id="3.40.850.10">
    <property type="entry name" value="Kinesin motor domain"/>
    <property type="match status" value="1"/>
</dbReference>
<keyword evidence="1 4" id="KW-0175">Coiled coil</keyword>
<organism evidence="7 8">
    <name type="scientific">Chloropicon primus</name>
    <dbReference type="NCBI Taxonomy" id="1764295"/>
    <lineage>
        <taxon>Eukaryota</taxon>
        <taxon>Viridiplantae</taxon>
        <taxon>Chlorophyta</taxon>
        <taxon>Chloropicophyceae</taxon>
        <taxon>Chloropicales</taxon>
        <taxon>Chloropicaceae</taxon>
        <taxon>Chloropicon</taxon>
    </lineage>
</organism>
<dbReference type="PANTHER" id="PTHR47968:SF75">
    <property type="entry name" value="CENTROMERE-ASSOCIATED PROTEIN E"/>
    <property type="match status" value="1"/>
</dbReference>
<protein>
    <submittedName>
        <fullName evidence="7">Kinesin</fullName>
    </submittedName>
</protein>
<dbReference type="CDD" id="cd00106">
    <property type="entry name" value="KISc"/>
    <property type="match status" value="1"/>
</dbReference>
<name>A0A5B8MSH6_9CHLO</name>
<keyword evidence="8" id="KW-1185">Reference proteome</keyword>
<dbReference type="AlphaFoldDB" id="A0A5B8MSH6"/>
<feature type="region of interest" description="Disordered" evidence="5">
    <location>
        <begin position="227"/>
        <end position="254"/>
    </location>
</feature>
<dbReference type="InterPro" id="IPR036961">
    <property type="entry name" value="Kinesin_motor_dom_sf"/>
</dbReference>
<dbReference type="SUPFAM" id="SSF52540">
    <property type="entry name" value="P-loop containing nucleoside triphosphate hydrolases"/>
    <property type="match status" value="1"/>
</dbReference>
<dbReference type="GO" id="GO:0003777">
    <property type="term" value="F:microtubule motor activity"/>
    <property type="evidence" value="ECO:0007669"/>
    <property type="project" value="InterPro"/>
</dbReference>
<accession>A0A5B8MSH6</accession>
<reference evidence="7 8" key="1">
    <citation type="submission" date="2018-07" db="EMBL/GenBank/DDBJ databases">
        <title>The complete nuclear genome of the prasinophyte Chloropicon primus (CCMP1205).</title>
        <authorList>
            <person name="Pombert J.-F."/>
            <person name="Otis C."/>
            <person name="Turmel M."/>
            <person name="Lemieux C."/>
        </authorList>
    </citation>
    <scope>NUCLEOTIDE SEQUENCE [LARGE SCALE GENOMIC DNA]</scope>
    <source>
        <strain evidence="7 8">CCMP1205</strain>
    </source>
</reference>
<evidence type="ECO:0000313" key="8">
    <source>
        <dbReference type="Proteomes" id="UP000316726"/>
    </source>
</evidence>
<dbReference type="EMBL" id="CP031040">
    <property type="protein sequence ID" value="QDZ22302.1"/>
    <property type="molecule type" value="Genomic_DNA"/>
</dbReference>
<dbReference type="PRINTS" id="PR00380">
    <property type="entry name" value="KINESINHEAVY"/>
</dbReference>
<keyword evidence="3" id="KW-0067">ATP-binding</keyword>
<evidence type="ECO:0000256" key="5">
    <source>
        <dbReference type="SAM" id="MobiDB-lite"/>
    </source>
</evidence>
<evidence type="ECO:0000259" key="6">
    <source>
        <dbReference type="PROSITE" id="PS50067"/>
    </source>
</evidence>
<keyword evidence="2 3" id="KW-0505">Motor protein</keyword>
<dbReference type="STRING" id="1764295.A0A5B8MSH6"/>
<dbReference type="InterPro" id="IPR001752">
    <property type="entry name" value="Kinesin_motor_dom"/>
</dbReference>
<gene>
    <name evidence="7" type="ORF">A3770_07p48200</name>
</gene>